<reference evidence="1 2" key="1">
    <citation type="submission" date="2019-07" db="EMBL/GenBank/DDBJ databases">
        <title>Genome sequencing of KACC 19320.</title>
        <authorList>
            <person name="Heo J."/>
            <person name="Kim S.-J."/>
            <person name="Kim J.-S."/>
            <person name="Hong S.-B."/>
            <person name="Kwon S.-W."/>
        </authorList>
    </citation>
    <scope>NUCLEOTIDE SEQUENCE [LARGE SCALE GENOMIC DNA]</scope>
    <source>
        <strain evidence="1 2">KACC 19320</strain>
    </source>
</reference>
<evidence type="ECO:0000313" key="1">
    <source>
        <dbReference type="EMBL" id="QDK70728.1"/>
    </source>
</evidence>
<dbReference type="EMBL" id="CP041356">
    <property type="protein sequence ID" value="QDK70728.1"/>
    <property type="molecule type" value="Genomic_DNA"/>
</dbReference>
<dbReference type="AlphaFoldDB" id="A0A514Z818"/>
<evidence type="ECO:0000313" key="2">
    <source>
        <dbReference type="Proteomes" id="UP000315128"/>
    </source>
</evidence>
<gene>
    <name evidence="1" type="ORF">FLP15_05635</name>
</gene>
<evidence type="ECO:0008006" key="3">
    <source>
        <dbReference type="Google" id="ProtNLM"/>
    </source>
</evidence>
<sequence length="91" mass="9691">MGASRISSDVMTAQSAISKLTGIEAGAIQNESVHFAGSNITCMKAGQDLTNHLLKDVGELVSTIQKQADKIEGLAQTIEYRDSMDATSWGF</sequence>
<dbReference type="KEGG" id="lack:FLP15_05635"/>
<name>A0A514Z818_9LACT</name>
<dbReference type="RefSeq" id="WP_142766315.1">
    <property type="nucleotide sequence ID" value="NZ_CP041356.1"/>
</dbReference>
<accession>A0A514Z818</accession>
<organism evidence="1 2">
    <name type="scientific">Lactococcus protaetiae</name>
    <dbReference type="NCBI Taxonomy" id="2592653"/>
    <lineage>
        <taxon>Bacteria</taxon>
        <taxon>Bacillati</taxon>
        <taxon>Bacillota</taxon>
        <taxon>Bacilli</taxon>
        <taxon>Lactobacillales</taxon>
        <taxon>Streptococcaceae</taxon>
        <taxon>Lactococcus</taxon>
    </lineage>
</organism>
<dbReference type="Proteomes" id="UP000315128">
    <property type="component" value="Chromosome"/>
</dbReference>
<proteinExistence type="predicted"/>
<keyword evidence="2" id="KW-1185">Reference proteome</keyword>
<protein>
    <recommendedName>
        <fullName evidence="3">Type VII secretion effector</fullName>
    </recommendedName>
</protein>
<dbReference type="OrthoDB" id="2191278at2"/>